<dbReference type="GO" id="GO:0003700">
    <property type="term" value="F:DNA-binding transcription factor activity"/>
    <property type="evidence" value="ECO:0007669"/>
    <property type="project" value="InterPro"/>
</dbReference>
<dbReference type="PANTHER" id="PTHR43132">
    <property type="entry name" value="ARSENICAL RESISTANCE OPERON REPRESSOR ARSR-RELATED"/>
    <property type="match status" value="1"/>
</dbReference>
<protein>
    <submittedName>
        <fullName evidence="5">Transcriptional regulator</fullName>
    </submittedName>
</protein>
<dbReference type="Pfam" id="PF01022">
    <property type="entry name" value="HTH_5"/>
    <property type="match status" value="1"/>
</dbReference>
<keyword evidence="1" id="KW-0805">Transcription regulation</keyword>
<gene>
    <name evidence="5" type="ORF">D7S86_15390</name>
</gene>
<dbReference type="RefSeq" id="WP_121087728.1">
    <property type="nucleotide sequence ID" value="NZ_RBZU01000006.1"/>
</dbReference>
<organism evidence="5 6">
    <name type="scientific">Pararobbsia silviterrae</name>
    <dbReference type="NCBI Taxonomy" id="1792498"/>
    <lineage>
        <taxon>Bacteria</taxon>
        <taxon>Pseudomonadati</taxon>
        <taxon>Pseudomonadota</taxon>
        <taxon>Betaproteobacteria</taxon>
        <taxon>Burkholderiales</taxon>
        <taxon>Burkholderiaceae</taxon>
        <taxon>Pararobbsia</taxon>
    </lineage>
</organism>
<dbReference type="SMART" id="SM00418">
    <property type="entry name" value="HTH_ARSR"/>
    <property type="match status" value="1"/>
</dbReference>
<dbReference type="Gene3D" id="1.10.10.10">
    <property type="entry name" value="Winged helix-like DNA-binding domain superfamily/Winged helix DNA-binding domain"/>
    <property type="match status" value="1"/>
</dbReference>
<evidence type="ECO:0000313" key="6">
    <source>
        <dbReference type="Proteomes" id="UP000270342"/>
    </source>
</evidence>
<dbReference type="EMBL" id="RBZU01000006">
    <property type="protein sequence ID" value="RKP53654.1"/>
    <property type="molecule type" value="Genomic_DNA"/>
</dbReference>
<keyword evidence="6" id="KW-1185">Reference proteome</keyword>
<dbReference type="Proteomes" id="UP000270342">
    <property type="component" value="Unassembled WGS sequence"/>
</dbReference>
<dbReference type="CDD" id="cd00090">
    <property type="entry name" value="HTH_ARSR"/>
    <property type="match status" value="1"/>
</dbReference>
<reference evidence="5 6" key="1">
    <citation type="submission" date="2018-10" db="EMBL/GenBank/DDBJ databases">
        <title>Robbsia sp. DHC34, isolated from soil.</title>
        <authorList>
            <person name="Gao Z.-H."/>
            <person name="Qiu L.-H."/>
        </authorList>
    </citation>
    <scope>NUCLEOTIDE SEQUENCE [LARGE SCALE GENOMIC DNA]</scope>
    <source>
        <strain evidence="5 6">DHC34</strain>
    </source>
</reference>
<proteinExistence type="predicted"/>
<sequence>MQASAAKACALLKVLANPDRLLVMCRLAQDELSVGELEAQLGIRQPTLSQQLAVLREHGLVTARRDGKNIFYSVASPEAIAVMGVLYEQFCAHD</sequence>
<dbReference type="PROSITE" id="PS50987">
    <property type="entry name" value="HTH_ARSR_2"/>
    <property type="match status" value="1"/>
</dbReference>
<dbReference type="GO" id="GO:0003677">
    <property type="term" value="F:DNA binding"/>
    <property type="evidence" value="ECO:0007669"/>
    <property type="project" value="UniProtKB-KW"/>
</dbReference>
<dbReference type="InterPro" id="IPR036388">
    <property type="entry name" value="WH-like_DNA-bd_sf"/>
</dbReference>
<dbReference type="InterPro" id="IPR051011">
    <property type="entry name" value="Metal_resp_trans_reg"/>
</dbReference>
<dbReference type="AlphaFoldDB" id="A0A494XUZ0"/>
<dbReference type="InterPro" id="IPR001845">
    <property type="entry name" value="HTH_ArsR_DNA-bd_dom"/>
</dbReference>
<dbReference type="OrthoDB" id="5296924at2"/>
<dbReference type="SUPFAM" id="SSF46785">
    <property type="entry name" value="Winged helix' DNA-binding domain"/>
    <property type="match status" value="1"/>
</dbReference>
<dbReference type="InterPro" id="IPR011991">
    <property type="entry name" value="ArsR-like_HTH"/>
</dbReference>
<evidence type="ECO:0000313" key="5">
    <source>
        <dbReference type="EMBL" id="RKP53654.1"/>
    </source>
</evidence>
<keyword evidence="3" id="KW-0804">Transcription</keyword>
<comment type="caution">
    <text evidence="5">The sequence shown here is derived from an EMBL/GenBank/DDBJ whole genome shotgun (WGS) entry which is preliminary data.</text>
</comment>
<evidence type="ECO:0000256" key="2">
    <source>
        <dbReference type="ARBA" id="ARBA00023125"/>
    </source>
</evidence>
<accession>A0A494XUZ0</accession>
<feature type="domain" description="HTH arsR-type" evidence="4">
    <location>
        <begin position="1"/>
        <end position="94"/>
    </location>
</feature>
<dbReference type="PANTHER" id="PTHR43132:SF2">
    <property type="entry name" value="ARSENICAL RESISTANCE OPERON REPRESSOR ARSR-RELATED"/>
    <property type="match status" value="1"/>
</dbReference>
<dbReference type="NCBIfam" id="NF033788">
    <property type="entry name" value="HTH_metalloreg"/>
    <property type="match status" value="1"/>
</dbReference>
<dbReference type="PRINTS" id="PR00778">
    <property type="entry name" value="HTHARSR"/>
</dbReference>
<keyword evidence="2" id="KW-0238">DNA-binding</keyword>
<evidence type="ECO:0000259" key="4">
    <source>
        <dbReference type="PROSITE" id="PS50987"/>
    </source>
</evidence>
<evidence type="ECO:0000256" key="1">
    <source>
        <dbReference type="ARBA" id="ARBA00023015"/>
    </source>
</evidence>
<name>A0A494XUZ0_9BURK</name>
<evidence type="ECO:0000256" key="3">
    <source>
        <dbReference type="ARBA" id="ARBA00023163"/>
    </source>
</evidence>
<dbReference type="InterPro" id="IPR036390">
    <property type="entry name" value="WH_DNA-bd_sf"/>
</dbReference>